<dbReference type="OrthoDB" id="63123at2"/>
<dbReference type="GO" id="GO:0006355">
    <property type="term" value="P:regulation of DNA-templated transcription"/>
    <property type="evidence" value="ECO:0007669"/>
    <property type="project" value="TreeGrafter"/>
</dbReference>
<dbReference type="InterPro" id="IPR005119">
    <property type="entry name" value="LysR_subst-bd"/>
</dbReference>
<dbReference type="RefSeq" id="WP_058353562.1">
    <property type="nucleotide sequence ID" value="NZ_CABMMD010000182.1"/>
</dbReference>
<keyword evidence="3" id="KW-0804">Transcription</keyword>
<evidence type="ECO:0000313" key="5">
    <source>
        <dbReference type="EMBL" id="KSV58182.1"/>
    </source>
</evidence>
<dbReference type="Proteomes" id="UP000054874">
    <property type="component" value="Unassembled WGS sequence"/>
</dbReference>
<comment type="similarity">
    <text evidence="1">Belongs to the LysR transcriptional regulatory family.</text>
</comment>
<dbReference type="EMBL" id="LNAM01000182">
    <property type="protein sequence ID" value="KSV58182.1"/>
    <property type="molecule type" value="Genomic_DNA"/>
</dbReference>
<keyword evidence="6" id="KW-1185">Reference proteome</keyword>
<gene>
    <name evidence="5" type="ORF">ASU35_13795</name>
</gene>
<evidence type="ECO:0000256" key="2">
    <source>
        <dbReference type="ARBA" id="ARBA00023015"/>
    </source>
</evidence>
<accession>A0A0V8QD48</accession>
<dbReference type="AlphaFoldDB" id="A0A0V8QD48"/>
<comment type="caution">
    <text evidence="5">The sequence shown here is derived from an EMBL/GenBank/DDBJ whole genome shotgun (WGS) entry which is preliminary data.</text>
</comment>
<evidence type="ECO:0000259" key="4">
    <source>
        <dbReference type="Pfam" id="PF03466"/>
    </source>
</evidence>
<proteinExistence type="inferred from homology"/>
<feature type="domain" description="LysR substrate-binding" evidence="4">
    <location>
        <begin position="6"/>
        <end position="207"/>
    </location>
</feature>
<organism evidence="5 6">
    <name type="scientific">Acetivibrio ethanolgignens</name>
    <dbReference type="NCBI Taxonomy" id="290052"/>
    <lineage>
        <taxon>Bacteria</taxon>
        <taxon>Bacillati</taxon>
        <taxon>Bacillota</taxon>
        <taxon>Clostridia</taxon>
        <taxon>Eubacteriales</taxon>
        <taxon>Oscillospiraceae</taxon>
        <taxon>Acetivibrio</taxon>
    </lineage>
</organism>
<protein>
    <recommendedName>
        <fullName evidence="4">LysR substrate-binding domain-containing protein</fullName>
    </recommendedName>
</protein>
<evidence type="ECO:0000256" key="1">
    <source>
        <dbReference type="ARBA" id="ARBA00009437"/>
    </source>
</evidence>
<dbReference type="STRING" id="290052.ASU35_13795"/>
<dbReference type="PANTHER" id="PTHR30126:SF39">
    <property type="entry name" value="HTH-TYPE TRANSCRIPTIONAL REGULATOR CYSL"/>
    <property type="match status" value="1"/>
</dbReference>
<sequence length="210" mass="24317">MENMEFGTLNFGATNFIGVYLLPEVIAKFHDIYPNITINMVINSSKNIFEMLQKNQLEFFFASDYVISDTKRYLVNKYCVDELKLIVGSKHPLFAQNSCSLFDVQKELYITKNKKSSQYRFLEGIFSQYGFHFNKELYISHQEAIKESVIHNIGISVMSSKMVEREVQAGLLSTLNFEETSIKRNIQYVQMKDKVLTPAAQKFLELVNSD</sequence>
<evidence type="ECO:0000256" key="3">
    <source>
        <dbReference type="ARBA" id="ARBA00023163"/>
    </source>
</evidence>
<reference evidence="5 6" key="1">
    <citation type="submission" date="2015-11" db="EMBL/GenBank/DDBJ databases">
        <title>Butyribacter intestini gen. nov., sp. nov., a butyric acid-producing bacterium of the family Lachnospiraceae isolated from the human faeces.</title>
        <authorList>
            <person name="Zou Y."/>
            <person name="Xue W."/>
            <person name="Luo G."/>
            <person name="Lv M."/>
        </authorList>
    </citation>
    <scope>NUCLEOTIDE SEQUENCE [LARGE SCALE GENOMIC DNA]</scope>
    <source>
        <strain evidence="5 6">ACET-33324</strain>
    </source>
</reference>
<dbReference type="GO" id="GO:0000976">
    <property type="term" value="F:transcription cis-regulatory region binding"/>
    <property type="evidence" value="ECO:0007669"/>
    <property type="project" value="TreeGrafter"/>
</dbReference>
<dbReference type="PANTHER" id="PTHR30126">
    <property type="entry name" value="HTH-TYPE TRANSCRIPTIONAL REGULATOR"/>
    <property type="match status" value="1"/>
</dbReference>
<keyword evidence="2" id="KW-0805">Transcription regulation</keyword>
<evidence type="ECO:0000313" key="6">
    <source>
        <dbReference type="Proteomes" id="UP000054874"/>
    </source>
</evidence>
<dbReference type="Gene3D" id="3.40.190.290">
    <property type="match status" value="1"/>
</dbReference>
<dbReference type="Pfam" id="PF03466">
    <property type="entry name" value="LysR_substrate"/>
    <property type="match status" value="1"/>
</dbReference>
<name>A0A0V8QD48_9FIRM</name>
<dbReference type="SUPFAM" id="SSF53850">
    <property type="entry name" value="Periplasmic binding protein-like II"/>
    <property type="match status" value="1"/>
</dbReference>